<gene>
    <name evidence="3" type="ORF">BDV33DRAFT_198171</name>
</gene>
<sequence length="514" mass="54363">MQSIDGFLPPEQPSGIETAGGSVNQFNQGSPGLTERQPNATLNSLNQSPSWNGGAQSLTPDDGLYHPGQKTSGAQETKQWTTDNGVPSSGSQGTNGWSQNSGQSQVGSGVWGTAGTASGGQWAQGTTSGSTGSNAGAAAPDNGLYHPEQSNTNGQGTQQWTPGDGLYHPGEWSPTSTTKPTSTSSRPESTAMQSSPPLSSPSITSKPTATSNPSNSTTTSTNEATKLAIPISLGVASAAMAAIILWWLYRKVKDAKAEKKRINTLEEGGYTQDPRPSSFRRSLATLCDYCLFKSATKPTPVTARSSLSICESPCKQCDGYSDVGETSSLDETSSRDIEKLQPPAYAASAEMLVPEGHRRADISMPYNTQRAETCARPRTATPTSLPGVPEEPEESEEAEEFSPPVTPVDLNGVVEEVYTVELSFNPISAKHVELKQGQTAKILKKYGDGWALCYLPESKAEGLAPRAYLSATPVKRQVSSSSNPMQYPQYNVSQFSFSSQSTNLGLDGAQPSSR</sequence>
<reference evidence="3 4" key="1">
    <citation type="submission" date="2019-04" db="EMBL/GenBank/DDBJ databases">
        <title>Fungal friends and foes A comparative genomics study of 23 Aspergillus species from section Flavi.</title>
        <authorList>
            <consortium name="DOE Joint Genome Institute"/>
            <person name="Kjaerbolling I."/>
            <person name="Vesth T.C."/>
            <person name="Frisvad J.C."/>
            <person name="Nybo J.L."/>
            <person name="Theobald S."/>
            <person name="Kildgaard S."/>
            <person name="Petersen T.I."/>
            <person name="Kuo A."/>
            <person name="Sato A."/>
            <person name="Lyhne E.K."/>
            <person name="Kogle M.E."/>
            <person name="Wiebenga A."/>
            <person name="Kun R.S."/>
            <person name="Lubbers R.J."/>
            <person name="Makela M.R."/>
            <person name="Barry K."/>
            <person name="Chovatia M."/>
            <person name="Clum A."/>
            <person name="Daum C."/>
            <person name="Haridas S."/>
            <person name="He G."/>
            <person name="LaButti K."/>
            <person name="Lipzen A."/>
            <person name="Mondo S."/>
            <person name="Pangilinan J."/>
            <person name="Riley R."/>
            <person name="Salamov A."/>
            <person name="Simmons B.A."/>
            <person name="Magnuson J.K."/>
            <person name="Henrissat B."/>
            <person name="Mortensen U.H."/>
            <person name="Larsen T.O."/>
            <person name="De vries R.P."/>
            <person name="Grigoriev I.V."/>
            <person name="Machida M."/>
            <person name="Baker S.E."/>
            <person name="Andersen M.R."/>
        </authorList>
    </citation>
    <scope>NUCLEOTIDE SEQUENCE [LARGE SCALE GENOMIC DNA]</scope>
    <source>
        <strain evidence="3 4">CBS 126849</strain>
    </source>
</reference>
<dbReference type="EMBL" id="ML733393">
    <property type="protein sequence ID" value="KAB8225759.1"/>
    <property type="molecule type" value="Genomic_DNA"/>
</dbReference>
<keyword evidence="4" id="KW-1185">Reference proteome</keyword>
<feature type="region of interest" description="Disordered" evidence="1">
    <location>
        <begin position="1"/>
        <end position="221"/>
    </location>
</feature>
<protein>
    <recommendedName>
        <fullName evidence="5">SH3 domain-containing protein</fullName>
    </recommendedName>
</protein>
<evidence type="ECO:0008006" key="5">
    <source>
        <dbReference type="Google" id="ProtNLM"/>
    </source>
</evidence>
<feature type="region of interest" description="Disordered" evidence="1">
    <location>
        <begin position="368"/>
        <end position="408"/>
    </location>
</feature>
<dbReference type="Proteomes" id="UP000326799">
    <property type="component" value="Unassembled WGS sequence"/>
</dbReference>
<feature type="compositionally biased region" description="Polar residues" evidence="1">
    <location>
        <begin position="148"/>
        <end position="161"/>
    </location>
</feature>
<feature type="compositionally biased region" description="Low complexity" evidence="1">
    <location>
        <begin position="173"/>
        <end position="221"/>
    </location>
</feature>
<dbReference type="AlphaFoldDB" id="A0A5N6F812"/>
<organism evidence="3 4">
    <name type="scientific">Aspergillus novoparasiticus</name>
    <dbReference type="NCBI Taxonomy" id="986946"/>
    <lineage>
        <taxon>Eukaryota</taxon>
        <taxon>Fungi</taxon>
        <taxon>Dikarya</taxon>
        <taxon>Ascomycota</taxon>
        <taxon>Pezizomycotina</taxon>
        <taxon>Eurotiomycetes</taxon>
        <taxon>Eurotiomycetidae</taxon>
        <taxon>Eurotiales</taxon>
        <taxon>Aspergillaceae</taxon>
        <taxon>Aspergillus</taxon>
        <taxon>Aspergillus subgen. Circumdati</taxon>
    </lineage>
</organism>
<feature type="compositionally biased region" description="Acidic residues" evidence="1">
    <location>
        <begin position="390"/>
        <end position="400"/>
    </location>
</feature>
<keyword evidence="2" id="KW-0472">Membrane</keyword>
<feature type="compositionally biased region" description="Polar residues" evidence="1">
    <location>
        <begin position="21"/>
        <end position="59"/>
    </location>
</feature>
<keyword evidence="2" id="KW-1133">Transmembrane helix</keyword>
<feature type="transmembrane region" description="Helical" evidence="2">
    <location>
        <begin position="227"/>
        <end position="249"/>
    </location>
</feature>
<feature type="compositionally biased region" description="Low complexity" evidence="1">
    <location>
        <begin position="88"/>
        <end position="139"/>
    </location>
</feature>
<dbReference type="InterPro" id="IPR036028">
    <property type="entry name" value="SH3-like_dom_sf"/>
</dbReference>
<proteinExistence type="predicted"/>
<evidence type="ECO:0000256" key="1">
    <source>
        <dbReference type="SAM" id="MobiDB-lite"/>
    </source>
</evidence>
<feature type="compositionally biased region" description="Polar residues" evidence="1">
    <location>
        <begin position="69"/>
        <end position="87"/>
    </location>
</feature>
<name>A0A5N6F812_9EURO</name>
<dbReference type="SUPFAM" id="SSF50044">
    <property type="entry name" value="SH3-domain"/>
    <property type="match status" value="1"/>
</dbReference>
<accession>A0A5N6F812</accession>
<evidence type="ECO:0000256" key="2">
    <source>
        <dbReference type="SAM" id="Phobius"/>
    </source>
</evidence>
<evidence type="ECO:0000313" key="4">
    <source>
        <dbReference type="Proteomes" id="UP000326799"/>
    </source>
</evidence>
<evidence type="ECO:0000313" key="3">
    <source>
        <dbReference type="EMBL" id="KAB8225759.1"/>
    </source>
</evidence>
<keyword evidence="2" id="KW-0812">Transmembrane</keyword>